<evidence type="ECO:0000256" key="2">
    <source>
        <dbReference type="ARBA" id="ARBA00038251"/>
    </source>
</evidence>
<dbReference type="InterPro" id="IPR019734">
    <property type="entry name" value="TPR_rpt"/>
</dbReference>
<feature type="compositionally biased region" description="Polar residues" evidence="4">
    <location>
        <begin position="709"/>
        <end position="719"/>
    </location>
</feature>
<dbReference type="InterPro" id="IPR051722">
    <property type="entry name" value="Endocytosis_PI4K-reg_protein"/>
</dbReference>
<dbReference type="InParanoid" id="A0A165M8Y0"/>
<dbReference type="Proteomes" id="UP000077266">
    <property type="component" value="Unassembled WGS sequence"/>
</dbReference>
<proteinExistence type="inferred from homology"/>
<organism evidence="5 6">
    <name type="scientific">Exidia glandulosa HHB12029</name>
    <dbReference type="NCBI Taxonomy" id="1314781"/>
    <lineage>
        <taxon>Eukaryota</taxon>
        <taxon>Fungi</taxon>
        <taxon>Dikarya</taxon>
        <taxon>Basidiomycota</taxon>
        <taxon>Agaricomycotina</taxon>
        <taxon>Agaricomycetes</taxon>
        <taxon>Auriculariales</taxon>
        <taxon>Exidiaceae</taxon>
        <taxon>Exidia</taxon>
    </lineage>
</organism>
<feature type="compositionally biased region" description="Polar residues" evidence="4">
    <location>
        <begin position="764"/>
        <end position="786"/>
    </location>
</feature>
<accession>A0A165M8Y0</accession>
<dbReference type="OrthoDB" id="29013at2759"/>
<dbReference type="Pfam" id="PF13432">
    <property type="entry name" value="TPR_16"/>
    <property type="match status" value="1"/>
</dbReference>
<evidence type="ECO:0000256" key="1">
    <source>
        <dbReference type="ARBA" id="ARBA00002550"/>
    </source>
</evidence>
<dbReference type="Gene3D" id="1.25.40.10">
    <property type="entry name" value="Tetratricopeptide repeat domain"/>
    <property type="match status" value="2"/>
</dbReference>
<feature type="region of interest" description="Disordered" evidence="4">
    <location>
        <begin position="676"/>
        <end position="831"/>
    </location>
</feature>
<name>A0A165M8Y0_EXIGL</name>
<feature type="compositionally biased region" description="Low complexity" evidence="4">
    <location>
        <begin position="699"/>
        <end position="708"/>
    </location>
</feature>
<keyword evidence="6" id="KW-1185">Reference proteome</keyword>
<reference evidence="5 6" key="1">
    <citation type="journal article" date="2016" name="Mol. Biol. Evol.">
        <title>Comparative Genomics of Early-Diverging Mushroom-Forming Fungi Provides Insights into the Origins of Lignocellulose Decay Capabilities.</title>
        <authorList>
            <person name="Nagy L.G."/>
            <person name="Riley R."/>
            <person name="Tritt A."/>
            <person name="Adam C."/>
            <person name="Daum C."/>
            <person name="Floudas D."/>
            <person name="Sun H."/>
            <person name="Yadav J.S."/>
            <person name="Pangilinan J."/>
            <person name="Larsson K.H."/>
            <person name="Matsuura K."/>
            <person name="Barry K."/>
            <person name="Labutti K."/>
            <person name="Kuo R."/>
            <person name="Ohm R.A."/>
            <person name="Bhattacharya S.S."/>
            <person name="Shirouzu T."/>
            <person name="Yoshinaga Y."/>
            <person name="Martin F.M."/>
            <person name="Grigoriev I.V."/>
            <person name="Hibbett D.S."/>
        </authorList>
    </citation>
    <scope>NUCLEOTIDE SEQUENCE [LARGE SCALE GENOMIC DNA]</scope>
    <source>
        <strain evidence="5 6">HHB12029</strain>
    </source>
</reference>
<dbReference type="SMART" id="SM00028">
    <property type="entry name" value="TPR"/>
    <property type="match status" value="4"/>
</dbReference>
<dbReference type="STRING" id="1314781.A0A165M8Y0"/>
<dbReference type="PANTHER" id="PTHR23083">
    <property type="entry name" value="TETRATRICOPEPTIDE REPEAT PROTEIN, TPR"/>
    <property type="match status" value="1"/>
</dbReference>
<evidence type="ECO:0000256" key="4">
    <source>
        <dbReference type="SAM" id="MobiDB-lite"/>
    </source>
</evidence>
<dbReference type="InterPro" id="IPR011990">
    <property type="entry name" value="TPR-like_helical_dom_sf"/>
</dbReference>
<dbReference type="PROSITE" id="PS50005">
    <property type="entry name" value="TPR"/>
    <property type="match status" value="1"/>
</dbReference>
<evidence type="ECO:0000313" key="6">
    <source>
        <dbReference type="Proteomes" id="UP000077266"/>
    </source>
</evidence>
<evidence type="ECO:0000313" key="5">
    <source>
        <dbReference type="EMBL" id="KZV98926.1"/>
    </source>
</evidence>
<comment type="similarity">
    <text evidence="2">Belongs to the YPP1 family.</text>
</comment>
<sequence>MSNANPKGEHYAAQLEAALVQGQWTSNAPAKGYNQVPISWSELFRKHRKHCPADAVAAEVASQLHAVSLLLLRGRSLAEDPEGDDRSVDGELRFTDECVLSAECKAEGQESYDKLDAIGDKTDSVRSTLGYMSYTLARPHDCLVHLKSFSADDVDSLSPWARVERIRSLTLKGMASELVSPADALGYYTSVIQLLPPPAPANPPGELARWAERALWRACILSAQSLPASEVLPVMRTYVAHTSRWPAAFRPRHRSTVLRLHLHALSLCAPPGPSSQRPGRLAWLHETRTTVAEARAVLTGSTRFPASGARNVAVEAFVDGCVRVWEAGGATGEQADWLIDIIYWAMRLTFNSPRLMRHLSRLLAASGDIQLSKRTLMLYIRLMQHAREASDKSAPRSPVVDGLPNGASVYPPPPDDGSDPDPLFLHTIVHGIRMLCRAGDAPAAAELVPIARGVLERCRLPQYELDEAKAALDLAQAIWNLITGVKAHSPDARQKHLQAARSLLEDIDTPAASYHLALVLSLGGSATLNEAIATARAAVEGAPREVRAWHLLGLLLSAQGDVSAARSILELGGALEEEDPAPPDPTTIDILKGWNEQQFGWPGEQEDWGKRDEREDALQLRMTLVALMENVLGAEGASKRWVEVFTWWSQMSPENTSSHNVTPEIPALTLTRTMTPPVEQDEHSPDTPIPIQLIPPSPAETETPSSHSQDASPRISSPTSEKEKDGDKLMAKMREQVTKGRARIDTISKKIATRGRSNSDVRRSSSAPDFSLVLSRTSSYQASSIHSRGRLPSPIGSLAIRRRSPSPPPPPPPPPPSAEKEKAKGREKRDRRLRSELWLMSAATFRRQGRLESARGAIQYAEACDPHNANVYTQLGLYYVAHRDAMRAAAALDKALVLSPDNVQAHIHRATLHLDADDVDLAEGILNGLTTGAGWATPEAWFVRAQAAGRQGRVKEQRQWLERALVLCEGRGIREVGEALGWCL</sequence>
<feature type="compositionally biased region" description="Basic and acidic residues" evidence="4">
    <location>
        <begin position="818"/>
        <end position="831"/>
    </location>
</feature>
<comment type="function">
    <text evidence="1">Involved in endocytosis.</text>
</comment>
<feature type="repeat" description="TPR" evidence="3">
    <location>
        <begin position="869"/>
        <end position="902"/>
    </location>
</feature>
<feature type="compositionally biased region" description="Basic and acidic residues" evidence="4">
    <location>
        <begin position="720"/>
        <end position="748"/>
    </location>
</feature>
<dbReference type="PANTHER" id="PTHR23083:SF464">
    <property type="entry name" value="TETRATRICOPEPTIDE REPEAT DOMAIN 7, ISOFORM A"/>
    <property type="match status" value="1"/>
</dbReference>
<keyword evidence="3" id="KW-0802">TPR repeat</keyword>
<feature type="compositionally biased region" description="Pro residues" evidence="4">
    <location>
        <begin position="805"/>
        <end position="817"/>
    </location>
</feature>
<dbReference type="EMBL" id="KV425914">
    <property type="protein sequence ID" value="KZV98926.1"/>
    <property type="molecule type" value="Genomic_DNA"/>
</dbReference>
<evidence type="ECO:0000256" key="3">
    <source>
        <dbReference type="PROSITE-ProRule" id="PRU00339"/>
    </source>
</evidence>
<dbReference type="AlphaFoldDB" id="A0A165M8Y0"/>
<gene>
    <name evidence="5" type="ORF">EXIGLDRAFT_669141</name>
</gene>
<feature type="region of interest" description="Disordered" evidence="4">
    <location>
        <begin position="390"/>
        <end position="416"/>
    </location>
</feature>
<protein>
    <submittedName>
        <fullName evidence="5">TPR-like protein</fullName>
    </submittedName>
</protein>
<dbReference type="SUPFAM" id="SSF48452">
    <property type="entry name" value="TPR-like"/>
    <property type="match status" value="2"/>
</dbReference>